<gene>
    <name evidence="1" type="ORF">PG986_012797</name>
</gene>
<dbReference type="RefSeq" id="XP_066695715.1">
    <property type="nucleotide sequence ID" value="XM_066849019.1"/>
</dbReference>
<sequence>MELISVIPAKGLTITFGADVTSKEADGLILGALKGVCDDHTNLVKFRAVVDDVLADMFKKASAEPLISTLLRDNEGLDYLTKLQAQVTWAKQLEETVFAVFFHSLVKAHKKWEKDVGRSKELLLSEASKTAKEIVDFLNTIGNNKWEGLDAEVQFLKFVYPEES</sequence>
<evidence type="ECO:0000313" key="2">
    <source>
        <dbReference type="Proteomes" id="UP001391051"/>
    </source>
</evidence>
<dbReference type="GeneID" id="92082081"/>
<dbReference type="Proteomes" id="UP001391051">
    <property type="component" value="Unassembled WGS sequence"/>
</dbReference>
<evidence type="ECO:0000313" key="1">
    <source>
        <dbReference type="EMBL" id="KAK7943684.1"/>
    </source>
</evidence>
<dbReference type="EMBL" id="JAQQWE010000008">
    <property type="protein sequence ID" value="KAK7943684.1"/>
    <property type="molecule type" value="Genomic_DNA"/>
</dbReference>
<comment type="caution">
    <text evidence="1">The sequence shown here is derived from an EMBL/GenBank/DDBJ whole genome shotgun (WGS) entry which is preliminary data.</text>
</comment>
<protein>
    <submittedName>
        <fullName evidence="1">Uncharacterized protein</fullName>
    </submittedName>
</protein>
<proteinExistence type="predicted"/>
<keyword evidence="2" id="KW-1185">Reference proteome</keyword>
<reference evidence="1 2" key="1">
    <citation type="submission" date="2023-01" db="EMBL/GenBank/DDBJ databases">
        <title>Analysis of 21 Apiospora genomes using comparative genomics revels a genus with tremendous synthesis potential of carbohydrate active enzymes and secondary metabolites.</title>
        <authorList>
            <person name="Sorensen T."/>
        </authorList>
    </citation>
    <scope>NUCLEOTIDE SEQUENCE [LARGE SCALE GENOMIC DNA]</scope>
    <source>
        <strain evidence="1 2">CBS 24483</strain>
    </source>
</reference>
<accession>A0ABR1Q111</accession>
<organism evidence="1 2">
    <name type="scientific">Apiospora aurea</name>
    <dbReference type="NCBI Taxonomy" id="335848"/>
    <lineage>
        <taxon>Eukaryota</taxon>
        <taxon>Fungi</taxon>
        <taxon>Dikarya</taxon>
        <taxon>Ascomycota</taxon>
        <taxon>Pezizomycotina</taxon>
        <taxon>Sordariomycetes</taxon>
        <taxon>Xylariomycetidae</taxon>
        <taxon>Amphisphaeriales</taxon>
        <taxon>Apiosporaceae</taxon>
        <taxon>Apiospora</taxon>
    </lineage>
</organism>
<name>A0ABR1Q111_9PEZI</name>